<evidence type="ECO:0000256" key="6">
    <source>
        <dbReference type="PROSITE-ProRule" id="PRU00433"/>
    </source>
</evidence>
<dbReference type="GO" id="GO:0046872">
    <property type="term" value="F:metal ion binding"/>
    <property type="evidence" value="ECO:0007669"/>
    <property type="project" value="UniProtKB-KW"/>
</dbReference>
<keyword evidence="5 6" id="KW-0408">Iron</keyword>
<keyword evidence="1" id="KW-0813">Transport</keyword>
<dbReference type="SUPFAM" id="SSF46626">
    <property type="entry name" value="Cytochrome c"/>
    <property type="match status" value="1"/>
</dbReference>
<proteinExistence type="predicted"/>
<dbReference type="AlphaFoldDB" id="A0A3D9HXV3"/>
<dbReference type="InterPro" id="IPR009056">
    <property type="entry name" value="Cyt_c-like_dom"/>
</dbReference>
<dbReference type="InterPro" id="IPR036909">
    <property type="entry name" value="Cyt_c-like_dom_sf"/>
</dbReference>
<dbReference type="Proteomes" id="UP000256845">
    <property type="component" value="Unassembled WGS sequence"/>
</dbReference>
<evidence type="ECO:0000256" key="5">
    <source>
        <dbReference type="ARBA" id="ARBA00023004"/>
    </source>
</evidence>
<dbReference type="Pfam" id="PF00034">
    <property type="entry name" value="Cytochrom_C"/>
    <property type="match status" value="1"/>
</dbReference>
<dbReference type="PRINTS" id="PR00604">
    <property type="entry name" value="CYTCHRMECIAB"/>
</dbReference>
<keyword evidence="3 6" id="KW-0479">Metal-binding</keyword>
<name>A0A3D9HXV3_9PROT</name>
<dbReference type="GO" id="GO:0009055">
    <property type="term" value="F:electron transfer activity"/>
    <property type="evidence" value="ECO:0007669"/>
    <property type="project" value="InterPro"/>
</dbReference>
<evidence type="ECO:0000256" key="2">
    <source>
        <dbReference type="ARBA" id="ARBA00022617"/>
    </source>
</evidence>
<comment type="caution">
    <text evidence="8">The sequence shown here is derived from an EMBL/GenBank/DDBJ whole genome shotgun (WGS) entry which is preliminary data.</text>
</comment>
<evidence type="ECO:0000256" key="4">
    <source>
        <dbReference type="ARBA" id="ARBA00022982"/>
    </source>
</evidence>
<feature type="domain" description="Cytochrome c" evidence="7">
    <location>
        <begin position="72"/>
        <end position="173"/>
    </location>
</feature>
<dbReference type="RefSeq" id="WP_115935318.1">
    <property type="nucleotide sequence ID" value="NZ_QRDW01000001.1"/>
</dbReference>
<accession>A0A3D9HXV3</accession>
<dbReference type="Gene3D" id="1.10.760.10">
    <property type="entry name" value="Cytochrome c-like domain"/>
    <property type="match status" value="1"/>
</dbReference>
<dbReference type="PROSITE" id="PS51007">
    <property type="entry name" value="CYTC"/>
    <property type="match status" value="1"/>
</dbReference>
<gene>
    <name evidence="8" type="ORF">DFP90_1011053</name>
</gene>
<evidence type="ECO:0000313" key="8">
    <source>
        <dbReference type="EMBL" id="RED54250.1"/>
    </source>
</evidence>
<dbReference type="GO" id="GO:0020037">
    <property type="term" value="F:heme binding"/>
    <property type="evidence" value="ECO:0007669"/>
    <property type="project" value="InterPro"/>
</dbReference>
<evidence type="ECO:0000256" key="3">
    <source>
        <dbReference type="ARBA" id="ARBA00022723"/>
    </source>
</evidence>
<protein>
    <submittedName>
        <fullName evidence="8">Cytochrome c</fullName>
    </submittedName>
</protein>
<keyword evidence="9" id="KW-1185">Reference proteome</keyword>
<keyword evidence="2 6" id="KW-0349">Heme</keyword>
<dbReference type="OrthoDB" id="9805828at2"/>
<evidence type="ECO:0000256" key="1">
    <source>
        <dbReference type="ARBA" id="ARBA00022448"/>
    </source>
</evidence>
<sequence length="180" mass="18900">MNNPLVKQILGAIVLAVAVAAFSGVYGSFLHQTDEIEKPAFDIAAAGGSGGGDDKPKKASGPEPILDLLASANIEDGAKTAQKKCGACHSLEDGGGHKVGPNLYDVVNSAKAHHDDFKYSDAMASFGGDWSYEELNLFLFKPKAHVPGTKMGFAGFKKTEDRVNVIAFLRTLASDPAPLP</sequence>
<organism evidence="8 9">
    <name type="scientific">Aestuariispira insulae</name>
    <dbReference type="NCBI Taxonomy" id="1461337"/>
    <lineage>
        <taxon>Bacteria</taxon>
        <taxon>Pseudomonadati</taxon>
        <taxon>Pseudomonadota</taxon>
        <taxon>Alphaproteobacteria</taxon>
        <taxon>Rhodospirillales</taxon>
        <taxon>Kiloniellaceae</taxon>
        <taxon>Aestuariispira</taxon>
    </lineage>
</organism>
<dbReference type="PANTHER" id="PTHR11961">
    <property type="entry name" value="CYTOCHROME C"/>
    <property type="match status" value="1"/>
</dbReference>
<dbReference type="EMBL" id="QRDW01000001">
    <property type="protein sequence ID" value="RED54250.1"/>
    <property type="molecule type" value="Genomic_DNA"/>
</dbReference>
<dbReference type="InterPro" id="IPR002327">
    <property type="entry name" value="Cyt_c_1A/1B"/>
</dbReference>
<evidence type="ECO:0000259" key="7">
    <source>
        <dbReference type="PROSITE" id="PS51007"/>
    </source>
</evidence>
<reference evidence="8 9" key="1">
    <citation type="submission" date="2018-07" db="EMBL/GenBank/DDBJ databases">
        <title>Genomic Encyclopedia of Type Strains, Phase III (KMG-III): the genomes of soil and plant-associated and newly described type strains.</title>
        <authorList>
            <person name="Whitman W."/>
        </authorList>
    </citation>
    <scope>NUCLEOTIDE SEQUENCE [LARGE SCALE GENOMIC DNA]</scope>
    <source>
        <strain evidence="8 9">CECT 8488</strain>
    </source>
</reference>
<evidence type="ECO:0000313" key="9">
    <source>
        <dbReference type="Proteomes" id="UP000256845"/>
    </source>
</evidence>
<keyword evidence="4" id="KW-0249">Electron transport</keyword>